<evidence type="ECO:0000256" key="1">
    <source>
        <dbReference type="ARBA" id="ARBA00004123"/>
    </source>
</evidence>
<dbReference type="GO" id="GO:0000785">
    <property type="term" value="C:chromatin"/>
    <property type="evidence" value="ECO:0007669"/>
    <property type="project" value="TreeGrafter"/>
</dbReference>
<dbReference type="GO" id="GO:0003723">
    <property type="term" value="F:RNA binding"/>
    <property type="evidence" value="ECO:0007669"/>
    <property type="project" value="UniProtKB-UniRule"/>
</dbReference>
<keyword evidence="3" id="KW-0809">Transit peptide</keyword>
<evidence type="ECO:0000256" key="7">
    <source>
        <dbReference type="SAM" id="MobiDB-lite"/>
    </source>
</evidence>
<evidence type="ECO:0000256" key="6">
    <source>
        <dbReference type="PROSITE-ProRule" id="PRU00708"/>
    </source>
</evidence>
<accession>A0A811PBN5</accession>
<dbReference type="InterPro" id="IPR035979">
    <property type="entry name" value="RBD_domain_sf"/>
</dbReference>
<feature type="region of interest" description="Disordered" evidence="7">
    <location>
        <begin position="178"/>
        <end position="200"/>
    </location>
</feature>
<dbReference type="SMART" id="SM00360">
    <property type="entry name" value="RRM"/>
    <property type="match status" value="2"/>
</dbReference>
<comment type="subcellular location">
    <subcellularLocation>
        <location evidence="1">Nucleus</location>
    </subcellularLocation>
</comment>
<evidence type="ECO:0000256" key="5">
    <source>
        <dbReference type="PROSITE-ProRule" id="PRU00176"/>
    </source>
</evidence>
<keyword evidence="4" id="KW-0539">Nucleus</keyword>
<keyword evidence="2" id="KW-0677">Repeat</keyword>
<feature type="compositionally biased region" description="Acidic residues" evidence="7">
    <location>
        <begin position="681"/>
        <end position="690"/>
    </location>
</feature>
<evidence type="ECO:0000313" key="9">
    <source>
        <dbReference type="EMBL" id="CAD6237848.1"/>
    </source>
</evidence>
<dbReference type="InterPro" id="IPR002885">
    <property type="entry name" value="PPR_rpt"/>
</dbReference>
<dbReference type="InterPro" id="IPR000504">
    <property type="entry name" value="RRM_dom"/>
</dbReference>
<dbReference type="Proteomes" id="UP000604825">
    <property type="component" value="Unassembled WGS sequence"/>
</dbReference>
<dbReference type="SUPFAM" id="SSF54928">
    <property type="entry name" value="RNA-binding domain, RBD"/>
    <property type="match status" value="2"/>
</dbReference>
<reference evidence="9" key="1">
    <citation type="submission" date="2020-10" db="EMBL/GenBank/DDBJ databases">
        <authorList>
            <person name="Han B."/>
            <person name="Lu T."/>
            <person name="Zhao Q."/>
            <person name="Huang X."/>
            <person name="Zhao Y."/>
        </authorList>
    </citation>
    <scope>NUCLEOTIDE SEQUENCE</scope>
</reference>
<feature type="repeat" description="PPR" evidence="6">
    <location>
        <begin position="592"/>
        <end position="627"/>
    </location>
</feature>
<dbReference type="InterPro" id="IPR011990">
    <property type="entry name" value="TPR-like_helical_dom_sf"/>
</dbReference>
<dbReference type="PANTHER" id="PTHR48033">
    <property type="entry name" value="RNA-BINDING (RRM/RBD/RNP MOTIFS) FAMILY PROTEIN"/>
    <property type="match status" value="1"/>
</dbReference>
<dbReference type="Pfam" id="PF01535">
    <property type="entry name" value="PPR"/>
    <property type="match status" value="1"/>
</dbReference>
<feature type="region of interest" description="Disordered" evidence="7">
    <location>
        <begin position="670"/>
        <end position="701"/>
    </location>
</feature>
<dbReference type="NCBIfam" id="TIGR00756">
    <property type="entry name" value="PPR"/>
    <property type="match status" value="3"/>
</dbReference>
<keyword evidence="5" id="KW-0694">RNA-binding</keyword>
<dbReference type="FunFam" id="3.30.70.330:FF:000562">
    <property type="entry name" value="Heterogeneous nuclear ribonucleoprotein 1"/>
    <property type="match status" value="1"/>
</dbReference>
<feature type="domain" description="RRM" evidence="8">
    <location>
        <begin position="14"/>
        <end position="90"/>
    </location>
</feature>
<feature type="repeat" description="PPR" evidence="6">
    <location>
        <begin position="554"/>
        <end position="584"/>
    </location>
</feature>
<dbReference type="Gene3D" id="3.30.70.330">
    <property type="match status" value="2"/>
</dbReference>
<evidence type="ECO:0000313" key="10">
    <source>
        <dbReference type="Proteomes" id="UP000604825"/>
    </source>
</evidence>
<comment type="caution">
    <text evidence="9">The sequence shown here is derived from an EMBL/GenBank/DDBJ whole genome shotgun (WGS) entry which is preliminary data.</text>
</comment>
<evidence type="ECO:0000259" key="8">
    <source>
        <dbReference type="PROSITE" id="PS50102"/>
    </source>
</evidence>
<dbReference type="PANTHER" id="PTHR48033:SF4">
    <property type="entry name" value="OS08G0320100 PROTEIN"/>
    <property type="match status" value="1"/>
</dbReference>
<dbReference type="Pfam" id="PF00076">
    <property type="entry name" value="RRM_1"/>
    <property type="match status" value="2"/>
</dbReference>
<dbReference type="InterPro" id="IPR012677">
    <property type="entry name" value="Nucleotide-bd_a/b_plait_sf"/>
</dbReference>
<dbReference type="EMBL" id="CAJGYO010000006">
    <property type="protein sequence ID" value="CAD6237848.1"/>
    <property type="molecule type" value="Genomic_DNA"/>
</dbReference>
<dbReference type="FunFam" id="3.30.70.330:FF:000051">
    <property type="entry name" value="Heterogeneous nuclear ribonucleoprotein 1"/>
    <property type="match status" value="1"/>
</dbReference>
<protein>
    <recommendedName>
        <fullName evidence="8">RRM domain-containing protein</fullName>
    </recommendedName>
</protein>
<dbReference type="PROSITE" id="PS50102">
    <property type="entry name" value="RRM"/>
    <property type="match status" value="2"/>
</dbReference>
<dbReference type="PROSITE" id="PS51375">
    <property type="entry name" value="PPR"/>
    <property type="match status" value="2"/>
</dbReference>
<dbReference type="Pfam" id="PF13041">
    <property type="entry name" value="PPR_2"/>
    <property type="match status" value="1"/>
</dbReference>
<keyword evidence="10" id="KW-1185">Reference proteome</keyword>
<feature type="domain" description="RRM" evidence="8">
    <location>
        <begin position="102"/>
        <end position="181"/>
    </location>
</feature>
<dbReference type="AlphaFoldDB" id="A0A811PBN5"/>
<gene>
    <name evidence="9" type="ORF">NCGR_LOCUS25256</name>
</gene>
<evidence type="ECO:0000256" key="2">
    <source>
        <dbReference type="ARBA" id="ARBA00022737"/>
    </source>
</evidence>
<proteinExistence type="predicted"/>
<name>A0A811PBN5_9POAL</name>
<organism evidence="9 10">
    <name type="scientific">Miscanthus lutarioriparius</name>
    <dbReference type="NCBI Taxonomy" id="422564"/>
    <lineage>
        <taxon>Eukaryota</taxon>
        <taxon>Viridiplantae</taxon>
        <taxon>Streptophyta</taxon>
        <taxon>Embryophyta</taxon>
        <taxon>Tracheophyta</taxon>
        <taxon>Spermatophyta</taxon>
        <taxon>Magnoliopsida</taxon>
        <taxon>Liliopsida</taxon>
        <taxon>Poales</taxon>
        <taxon>Poaceae</taxon>
        <taxon>PACMAD clade</taxon>
        <taxon>Panicoideae</taxon>
        <taxon>Andropogonodae</taxon>
        <taxon>Andropogoneae</taxon>
        <taxon>Saccharinae</taxon>
        <taxon>Miscanthus</taxon>
    </lineage>
</organism>
<evidence type="ECO:0000256" key="4">
    <source>
        <dbReference type="ARBA" id="ARBA00023242"/>
    </source>
</evidence>
<dbReference type="GO" id="GO:0005654">
    <property type="term" value="C:nucleoplasm"/>
    <property type="evidence" value="ECO:0007669"/>
    <property type="project" value="TreeGrafter"/>
</dbReference>
<dbReference type="GO" id="GO:0010468">
    <property type="term" value="P:regulation of gene expression"/>
    <property type="evidence" value="ECO:0007669"/>
    <property type="project" value="TreeGrafter"/>
</dbReference>
<dbReference type="Gene3D" id="1.25.40.10">
    <property type="entry name" value="Tetratricopeptide repeat domain"/>
    <property type="match status" value="2"/>
</dbReference>
<evidence type="ECO:0000256" key="3">
    <source>
        <dbReference type="ARBA" id="ARBA00022946"/>
    </source>
</evidence>
<sequence>MAGKMKELDGASPAKIFIGGLSKDTSMSTFKGHFGKYGDIIDAVIMKDRYTQKPRGFGFITFADPAVVDRVIEDEHVINGKLVEIKRTIPKGAAPLKDFKTKKIFVGGLPSALKEDEFKEFFSKFGKVVEHEIIRDHTTNQPRGFGFIVFDAEKAVDDLLAKKGNMIDLNGSQVEIKKAEPKKPSNQPPRSLDSKPRGRPYADSYDGFGSSYNYGGSFGPYRSPGSFGARPGGYNSAYGPDDYGSGYATYGGALVGYRGEPSLYSSRYGSTYGGSFGGGYGGGSYAGGLAGAYGRDAGGYSGSSYGPSYDSSGANTGAGFGTGGLYGARTGYGSTGGSGAAAAATFSAARSRLLSTAATAAEKTELPVPIARLRQLARAGRLDDIDATLAPLFPSHPVAALSALSSVGLPDRASALLGNITSPTTAHLNAVLGPLLRRRRLAGLVPSILAAHASIPRDAVTDSILAKSLCLTSGPDSALHLLREPSSGAPPSLQLFTAIIYSFYKQRLPHRAEELWRAMVQDHGIAPDTAAYNARITYKSANGTVEEEAGLRPDLVSYNALMRAMARHNKVDETVEVYRSLEAGEEADVAPDCATYTCVVGALCGAGRWSEAEDVFYAGVKRRKVTDLGTARVLVRGLKDAGKGRAARRVVVGLRKKFPEQFDGPWRELEEAAGLNSSGKEDDDVEDGADEMPAVTRAAAA</sequence>
<dbReference type="OrthoDB" id="185373at2759"/>